<dbReference type="PANTHER" id="PTHR33050">
    <property type="entry name" value="REVERSE TRANSCRIPTASE DOMAIN-CONTAINING PROTEIN"/>
    <property type="match status" value="1"/>
</dbReference>
<dbReference type="PROSITE" id="PS50878">
    <property type="entry name" value="RT_POL"/>
    <property type="match status" value="1"/>
</dbReference>
<dbReference type="Gene3D" id="3.10.10.10">
    <property type="entry name" value="HIV Type 1 Reverse Transcriptase, subunit A, domain 1"/>
    <property type="match status" value="1"/>
</dbReference>
<feature type="region of interest" description="Disordered" evidence="1">
    <location>
        <begin position="123"/>
        <end position="186"/>
    </location>
</feature>
<dbReference type="Pfam" id="PF00078">
    <property type="entry name" value="RVT_1"/>
    <property type="match status" value="1"/>
</dbReference>
<dbReference type="Gene3D" id="3.30.420.10">
    <property type="entry name" value="Ribonuclease H-like superfamily/Ribonuclease H"/>
    <property type="match status" value="1"/>
</dbReference>
<dbReference type="InterPro" id="IPR043502">
    <property type="entry name" value="DNA/RNA_pol_sf"/>
</dbReference>
<dbReference type="CDD" id="cd03714">
    <property type="entry name" value="RT_DIRS1"/>
    <property type="match status" value="1"/>
</dbReference>
<feature type="domain" description="Reverse transcriptase" evidence="2">
    <location>
        <begin position="520"/>
        <end position="702"/>
    </location>
</feature>
<accession>A0A8S3SW50</accession>
<dbReference type="GO" id="GO:0003676">
    <property type="term" value="F:nucleic acid binding"/>
    <property type="evidence" value="ECO:0007669"/>
    <property type="project" value="InterPro"/>
</dbReference>
<dbReference type="InterPro" id="IPR052055">
    <property type="entry name" value="Hepadnavirus_pol/RT"/>
</dbReference>
<dbReference type="EMBL" id="CAJPWZ010001861">
    <property type="protein sequence ID" value="CAG2225823.1"/>
    <property type="molecule type" value="Genomic_DNA"/>
</dbReference>
<protein>
    <recommendedName>
        <fullName evidence="2">Reverse transcriptase domain-containing protein</fullName>
    </recommendedName>
</protein>
<dbReference type="Proteomes" id="UP000683360">
    <property type="component" value="Unassembled WGS sequence"/>
</dbReference>
<evidence type="ECO:0000313" key="3">
    <source>
        <dbReference type="EMBL" id="CAG2225823.1"/>
    </source>
</evidence>
<dbReference type="GO" id="GO:0006259">
    <property type="term" value="P:DNA metabolic process"/>
    <property type="evidence" value="ECO:0007669"/>
    <property type="project" value="UniProtKB-ARBA"/>
</dbReference>
<keyword evidence="4" id="KW-1185">Reference proteome</keyword>
<dbReference type="PANTHER" id="PTHR33050:SF7">
    <property type="entry name" value="RIBONUCLEASE H"/>
    <property type="match status" value="1"/>
</dbReference>
<dbReference type="CDD" id="cd09275">
    <property type="entry name" value="RNase_HI_RT_DIRS1"/>
    <property type="match status" value="1"/>
</dbReference>
<proteinExistence type="predicted"/>
<gene>
    <name evidence="3" type="ORF">MEDL_38936</name>
</gene>
<name>A0A8S3SW50_MYTED</name>
<sequence>MAEEFIILDPVVENCNVFQDQAIVVKDDGSLQLIHTGAPSSSQPTRLHSVPKRATVDKNKKGAEPNYVPFTASVEVNQQRPDLLAQYNEQLINNQKLYFEQQKAINELTKSVIEIKNAVLHKTADPIGPSAPTQLRNNRRGKSPNTFYDSVSEEESERDYESSQEDEEDHVAEEPPQKRIKVTTSMSKMEKMKKVENILSKKPRLGSPVHDEIAKIVNQGAESAVDHKNKEVQELVDKFVRPENCEFLEVPKVNKVLWSSKETSKRLKDNDRSLQRTQGYLVKGMIPVVQLMEKSLKSSSEESEETFELSLDSLNLLLYAHRDLSSQRRKLLTPALDKKYLALSHEDEKISPNYLFGDRENLEQRMKEIDDSTKLGNKMKVKSTWNRDKAHVPEVKDTYSRNDNFKSDNANGSFKGKSGFKTILAKRPTVSNSNVSTCTLLNLNCLHNTTDNFVAGKISQYSETWKTITSDRNLLNIVCQGYHLEFECEPCGKCSRKEIKFNESEQIVIDNLLTKFLHKKVIEPVIHQYGEVLSSIFIRPKADGSFRLILNLSNLNEHLEYKHFKMETFKSALELVKNKNFFAKLDIKDAYYSLGIKKEDRKFLRFTWKGQLYQFTAMPNGLSPAPRIFTKLLKPVLSSLRKEGYVNCAYIDDILLVGDTYEECLNNVQETMKLFDSLGFTIHKEKSVVVPAQNIEFLGFSIDSVSMVVKLAPKKVANIVELCRTLLRKCFVTIREFAQLIGKLVASEHGVLYAPVFYKTLEIQKDVELKLNKGNFDAKIILSNESKQCINWWIENIHNSYKPIVFKPPDRKIESDSSMLGYGALDVTNNLTLSGVWSLSERNKHINFLELKAAFLALKAFCCRTRNEHVQLFLDNTTAIKYLNKMGGRKEELNNLAKEIWLWCIHRQIWLSVFHIPGKLNIKADALSRHKSNSDMEWMIIDSIFECIMNKLGPCDIDLFASKHNNRLEQYVSFGPDVKALAVNAFSLTWNTFYAYIFPPFSVISAVLQKICQEKATALVIAPLFSTQPWFPQLLQMICDQPYILPKVETILMNPKTNQTHPLKNMRLAAFKISGIKCVREEYQQRLPTSSSIPGEILPKNSMGHISKSGCFFVTKKKRIDLIHL</sequence>
<dbReference type="InterPro" id="IPR000477">
    <property type="entry name" value="RT_dom"/>
</dbReference>
<feature type="compositionally biased region" description="Acidic residues" evidence="1">
    <location>
        <begin position="151"/>
        <end position="171"/>
    </location>
</feature>
<evidence type="ECO:0000259" key="2">
    <source>
        <dbReference type="PROSITE" id="PS50878"/>
    </source>
</evidence>
<evidence type="ECO:0000256" key="1">
    <source>
        <dbReference type="SAM" id="MobiDB-lite"/>
    </source>
</evidence>
<dbReference type="AlphaFoldDB" id="A0A8S3SW50"/>
<reference evidence="3" key="1">
    <citation type="submission" date="2021-03" db="EMBL/GenBank/DDBJ databases">
        <authorList>
            <person name="Bekaert M."/>
        </authorList>
    </citation>
    <scope>NUCLEOTIDE SEQUENCE</scope>
</reference>
<comment type="caution">
    <text evidence="3">The sequence shown here is derived from an EMBL/GenBank/DDBJ whole genome shotgun (WGS) entry which is preliminary data.</text>
</comment>
<dbReference type="InterPro" id="IPR036397">
    <property type="entry name" value="RNaseH_sf"/>
</dbReference>
<dbReference type="InterPro" id="IPR043128">
    <property type="entry name" value="Rev_trsase/Diguanyl_cyclase"/>
</dbReference>
<dbReference type="OrthoDB" id="6140514at2759"/>
<evidence type="ECO:0000313" key="4">
    <source>
        <dbReference type="Proteomes" id="UP000683360"/>
    </source>
</evidence>
<dbReference type="SUPFAM" id="SSF56672">
    <property type="entry name" value="DNA/RNA polymerases"/>
    <property type="match status" value="1"/>
</dbReference>
<organism evidence="3 4">
    <name type="scientific">Mytilus edulis</name>
    <name type="common">Blue mussel</name>
    <dbReference type="NCBI Taxonomy" id="6550"/>
    <lineage>
        <taxon>Eukaryota</taxon>
        <taxon>Metazoa</taxon>
        <taxon>Spiralia</taxon>
        <taxon>Lophotrochozoa</taxon>
        <taxon>Mollusca</taxon>
        <taxon>Bivalvia</taxon>
        <taxon>Autobranchia</taxon>
        <taxon>Pteriomorphia</taxon>
        <taxon>Mytilida</taxon>
        <taxon>Mytiloidea</taxon>
        <taxon>Mytilidae</taxon>
        <taxon>Mytilinae</taxon>
        <taxon>Mytilus</taxon>
    </lineage>
</organism>
<dbReference type="Gene3D" id="3.30.70.270">
    <property type="match status" value="1"/>
</dbReference>